<protein>
    <submittedName>
        <fullName evidence="5">472e3bed-0eb1-4807-835d-5ff55159e861</fullName>
    </submittedName>
</protein>
<accession>A0A446BWW3</accession>
<evidence type="ECO:0000313" key="5">
    <source>
        <dbReference type="EMBL" id="SPQ26974.1"/>
    </source>
</evidence>
<dbReference type="PANTHER" id="PTHR23240:SF8">
    <property type="entry name" value="PROTEIN ARTEMIS"/>
    <property type="match status" value="1"/>
</dbReference>
<dbReference type="Proteomes" id="UP000289323">
    <property type="component" value="Unassembled WGS sequence"/>
</dbReference>
<evidence type="ECO:0000313" key="6">
    <source>
        <dbReference type="Proteomes" id="UP000289323"/>
    </source>
</evidence>
<reference evidence="5 6" key="1">
    <citation type="submission" date="2018-04" db="EMBL/GenBank/DDBJ databases">
        <authorList>
            <person name="Huttner S."/>
            <person name="Dainat J."/>
        </authorList>
    </citation>
    <scope>NUCLEOTIDE SEQUENCE [LARGE SCALE GENOMIC DNA]</scope>
</reference>
<organism evidence="5 6">
    <name type="scientific">Thermothielavioides terrestris</name>
    <dbReference type="NCBI Taxonomy" id="2587410"/>
    <lineage>
        <taxon>Eukaryota</taxon>
        <taxon>Fungi</taxon>
        <taxon>Dikarya</taxon>
        <taxon>Ascomycota</taxon>
        <taxon>Pezizomycotina</taxon>
        <taxon>Sordariomycetes</taxon>
        <taxon>Sordariomycetidae</taxon>
        <taxon>Sordariales</taxon>
        <taxon>Chaetomiaceae</taxon>
        <taxon>Thermothielavioides</taxon>
    </lineage>
</organism>
<feature type="domain" description="Metallo-beta-lactamase" evidence="4">
    <location>
        <begin position="13"/>
        <end position="151"/>
    </location>
</feature>
<evidence type="ECO:0000256" key="3">
    <source>
        <dbReference type="ARBA" id="ARBA00022839"/>
    </source>
</evidence>
<dbReference type="GO" id="GO:0035312">
    <property type="term" value="F:5'-3' DNA exonuclease activity"/>
    <property type="evidence" value="ECO:0007669"/>
    <property type="project" value="TreeGrafter"/>
</dbReference>
<dbReference type="InterPro" id="IPR001279">
    <property type="entry name" value="Metallo-B-lactamas"/>
</dbReference>
<dbReference type="Pfam" id="PF12706">
    <property type="entry name" value="Lactamase_B_2"/>
    <property type="match status" value="1"/>
</dbReference>
<evidence type="ECO:0000256" key="2">
    <source>
        <dbReference type="ARBA" id="ARBA00022801"/>
    </source>
</evidence>
<name>A0A446BWW3_9PEZI</name>
<keyword evidence="2" id="KW-0378">Hydrolase</keyword>
<sequence length="498" mass="55730">MSTFNGLVAEFPDIRVDYFRPHPELRPPLACFLSHIHSDHLAGLESLRSPFVFCSAATKEMLLRLERYPCRINYANGILEARIQRYRHLRNLLKPIPLDTPTLLELEPGNHIQVTLLDANHCPGAVMFLFEGNGKAVLYTGDVRSEPWFVNSLARSPSLIEYSSGLKTLDTIYLDTSFLDNIEFPTKAEGIVELLQKVSRYPADTIFHFQAWTYGYEDVWIALSKFLQSKVQTLDLHLCRLQPLMCNGQIHVDEYKMSMFRSLVVTNPENKFAPSSHLAPEAPGLVGFMCGNNYHAGALTTDENVRLHSCEKGNYCNTVKGSQVVWIRPIITRLPNGQDVAEVGVGGGGDDLERDAELDYLSLEDVELLIEALCDTDNVPDDLRDQPASDTRHGGISSNNRIRYAYTRDFEPFTASQTFNDKSFNDMSFIDKSPIDVISLNILPVSNGSDSTSTTTTFLRFMTDETRMNVFVKVSETGLFGRGTRPGGGAGHHLARHG</sequence>
<dbReference type="PANTHER" id="PTHR23240">
    <property type="entry name" value="DNA CROSS-LINK REPAIR PROTEIN PSO2/SNM1-RELATED"/>
    <property type="match status" value="1"/>
</dbReference>
<dbReference type="EMBL" id="OUUZ01000018">
    <property type="protein sequence ID" value="SPQ26974.1"/>
    <property type="molecule type" value="Genomic_DNA"/>
</dbReference>
<evidence type="ECO:0000256" key="1">
    <source>
        <dbReference type="ARBA" id="ARBA00022722"/>
    </source>
</evidence>
<dbReference type="Gene3D" id="3.60.15.10">
    <property type="entry name" value="Ribonuclease Z/Hydroxyacylglutathione hydrolase-like"/>
    <property type="match status" value="1"/>
</dbReference>
<dbReference type="AlphaFoldDB" id="A0A446BWW3"/>
<dbReference type="InterPro" id="IPR036866">
    <property type="entry name" value="RibonucZ/Hydroxyglut_hydro"/>
</dbReference>
<dbReference type="GO" id="GO:0003684">
    <property type="term" value="F:damaged DNA binding"/>
    <property type="evidence" value="ECO:0007669"/>
    <property type="project" value="TreeGrafter"/>
</dbReference>
<dbReference type="GO" id="GO:0036297">
    <property type="term" value="P:interstrand cross-link repair"/>
    <property type="evidence" value="ECO:0007669"/>
    <property type="project" value="TreeGrafter"/>
</dbReference>
<gene>
    <name evidence="5" type="ORF">TT172_LOCUS9393</name>
</gene>
<dbReference type="SUPFAM" id="SSF56281">
    <property type="entry name" value="Metallo-hydrolase/oxidoreductase"/>
    <property type="match status" value="1"/>
</dbReference>
<keyword evidence="1" id="KW-0540">Nuclease</keyword>
<keyword evidence="3" id="KW-0269">Exonuclease</keyword>
<evidence type="ECO:0000259" key="4">
    <source>
        <dbReference type="Pfam" id="PF12706"/>
    </source>
</evidence>
<dbReference type="GO" id="GO:0006303">
    <property type="term" value="P:double-strand break repair via nonhomologous end joining"/>
    <property type="evidence" value="ECO:0007669"/>
    <property type="project" value="TreeGrafter"/>
</dbReference>
<dbReference type="GO" id="GO:0000723">
    <property type="term" value="P:telomere maintenance"/>
    <property type="evidence" value="ECO:0007669"/>
    <property type="project" value="TreeGrafter"/>
</dbReference>
<proteinExistence type="predicted"/>